<sequence length="67" mass="7695">MSEQIENNFMYHAPKEGQPEKYTAIREKAKELAYLIEETCPNSREKSVAFTNLETAVMWANASIARN</sequence>
<dbReference type="InterPro" id="IPR056098">
    <property type="entry name" value="Acb2/Tad1_hairpin"/>
</dbReference>
<protein>
    <recommendedName>
        <fullName evidence="2">Acb2/Tad1 hairpin domain-containing protein</fullName>
    </recommendedName>
</protein>
<comment type="caution">
    <text evidence="3">The sequence shown here is derived from an EMBL/GenBank/DDBJ whole genome shotgun (WGS) entry which is preliminary data.</text>
</comment>
<evidence type="ECO:0000259" key="2">
    <source>
        <dbReference type="Pfam" id="PF24729"/>
    </source>
</evidence>
<evidence type="ECO:0000313" key="4">
    <source>
        <dbReference type="Proteomes" id="UP001646157"/>
    </source>
</evidence>
<dbReference type="EMBL" id="JAFBDZ010000002">
    <property type="protein sequence ID" value="MBM7585839.1"/>
    <property type="molecule type" value="Genomic_DNA"/>
</dbReference>
<gene>
    <name evidence="3" type="ORF">JOC86_002381</name>
</gene>
<reference evidence="3 4" key="1">
    <citation type="submission" date="2021-01" db="EMBL/GenBank/DDBJ databases">
        <title>Genomic Encyclopedia of Type Strains, Phase IV (KMG-IV): sequencing the most valuable type-strain genomes for metagenomic binning, comparative biology and taxonomic classification.</title>
        <authorList>
            <person name="Goeker M."/>
        </authorList>
    </citation>
    <scope>NUCLEOTIDE SEQUENCE [LARGE SCALE GENOMIC DNA]</scope>
    <source>
        <strain evidence="3 4">DSM 24834</strain>
    </source>
</reference>
<evidence type="ECO:0000313" key="3">
    <source>
        <dbReference type="EMBL" id="MBM7585839.1"/>
    </source>
</evidence>
<organism evidence="3 4">
    <name type="scientific">Rossellomorea pakistanensis</name>
    <dbReference type="NCBI Taxonomy" id="992288"/>
    <lineage>
        <taxon>Bacteria</taxon>
        <taxon>Bacillati</taxon>
        <taxon>Bacillota</taxon>
        <taxon>Bacilli</taxon>
        <taxon>Bacillales</taxon>
        <taxon>Bacillaceae</taxon>
        <taxon>Rossellomorea</taxon>
    </lineage>
</organism>
<proteinExistence type="predicted"/>
<keyword evidence="4" id="KW-1185">Reference proteome</keyword>
<dbReference type="RefSeq" id="WP_205172600.1">
    <property type="nucleotide sequence ID" value="NZ_JAFBDZ010000002.1"/>
</dbReference>
<feature type="domain" description="Acb2/Tad1 hairpin" evidence="2">
    <location>
        <begin position="1"/>
        <end position="65"/>
    </location>
</feature>
<evidence type="ECO:0000256" key="1">
    <source>
        <dbReference type="ARBA" id="ARBA00022741"/>
    </source>
</evidence>
<name>A0ABS2NDA2_9BACI</name>
<dbReference type="Pfam" id="PF24729">
    <property type="entry name" value="Acb2_Tad1_hairpin"/>
    <property type="match status" value="1"/>
</dbReference>
<accession>A0ABS2NDA2</accession>
<dbReference type="Proteomes" id="UP001646157">
    <property type="component" value="Unassembled WGS sequence"/>
</dbReference>
<keyword evidence="1" id="KW-0547">Nucleotide-binding</keyword>